<protein>
    <submittedName>
        <fullName evidence="2">Uncharacterized protein</fullName>
    </submittedName>
</protein>
<reference evidence="2" key="1">
    <citation type="submission" date="2016-10" db="EMBL/GenBank/DDBJ databases">
        <title>Sequence of Gallionella enrichment culture.</title>
        <authorList>
            <person name="Poehlein A."/>
            <person name="Muehling M."/>
            <person name="Daniel R."/>
        </authorList>
    </citation>
    <scope>NUCLEOTIDE SEQUENCE</scope>
</reference>
<dbReference type="AlphaFoldDB" id="A0A1J5Q8G0"/>
<dbReference type="EMBL" id="MLJW01001904">
    <property type="protein sequence ID" value="OIQ76311.1"/>
    <property type="molecule type" value="Genomic_DNA"/>
</dbReference>
<accession>A0A1J5Q8G0</accession>
<gene>
    <name evidence="2" type="ORF">GALL_420130</name>
</gene>
<sequence>MVRGKQSLLNRGGGLGQIAGNPVQRVCGGLIVEVRQSRRIAAPLYAAQPAKTAFRVKHSGAGPGLAGDHDLRRRRLAQQSGNTARLGIRDPVGERLQETGLGDQNRLGKLPCRGVAH</sequence>
<feature type="region of interest" description="Disordered" evidence="1">
    <location>
        <begin position="58"/>
        <end position="117"/>
    </location>
</feature>
<proteinExistence type="predicted"/>
<organism evidence="2">
    <name type="scientific">mine drainage metagenome</name>
    <dbReference type="NCBI Taxonomy" id="410659"/>
    <lineage>
        <taxon>unclassified sequences</taxon>
        <taxon>metagenomes</taxon>
        <taxon>ecological metagenomes</taxon>
    </lineage>
</organism>
<comment type="caution">
    <text evidence="2">The sequence shown here is derived from an EMBL/GenBank/DDBJ whole genome shotgun (WGS) entry which is preliminary data.</text>
</comment>
<evidence type="ECO:0000313" key="2">
    <source>
        <dbReference type="EMBL" id="OIQ76311.1"/>
    </source>
</evidence>
<name>A0A1J5Q8G0_9ZZZZ</name>
<feature type="compositionally biased region" description="Basic and acidic residues" evidence="1">
    <location>
        <begin position="87"/>
        <end position="97"/>
    </location>
</feature>
<evidence type="ECO:0000256" key="1">
    <source>
        <dbReference type="SAM" id="MobiDB-lite"/>
    </source>
</evidence>